<organism evidence="3 4">
    <name type="scientific">Zingiber officinale</name>
    <name type="common">Ginger</name>
    <name type="synonym">Amomum zingiber</name>
    <dbReference type="NCBI Taxonomy" id="94328"/>
    <lineage>
        <taxon>Eukaryota</taxon>
        <taxon>Viridiplantae</taxon>
        <taxon>Streptophyta</taxon>
        <taxon>Embryophyta</taxon>
        <taxon>Tracheophyta</taxon>
        <taxon>Spermatophyta</taxon>
        <taxon>Magnoliopsida</taxon>
        <taxon>Liliopsida</taxon>
        <taxon>Zingiberales</taxon>
        <taxon>Zingiberaceae</taxon>
        <taxon>Zingiber</taxon>
    </lineage>
</organism>
<evidence type="ECO:0000313" key="4">
    <source>
        <dbReference type="Proteomes" id="UP000734854"/>
    </source>
</evidence>
<dbReference type="PROSITE" id="PS50108">
    <property type="entry name" value="CRIB"/>
    <property type="match status" value="1"/>
</dbReference>
<gene>
    <name evidence="3" type="ORF">ZIOFF_022914</name>
</gene>
<dbReference type="PANTHER" id="PTHR46325">
    <property type="entry name" value="CRIB DOMAIN-CONTAINING PROTEIN RIC8"/>
    <property type="match status" value="1"/>
</dbReference>
<evidence type="ECO:0000259" key="2">
    <source>
        <dbReference type="PROSITE" id="PS50108"/>
    </source>
</evidence>
<feature type="compositionally biased region" description="Basic and acidic residues" evidence="1">
    <location>
        <begin position="178"/>
        <end position="187"/>
    </location>
</feature>
<dbReference type="InterPro" id="IPR000095">
    <property type="entry name" value="CRIB_dom"/>
</dbReference>
<protein>
    <recommendedName>
        <fullName evidence="2">CRIB domain-containing protein</fullName>
    </recommendedName>
</protein>
<keyword evidence="4" id="KW-1185">Reference proteome</keyword>
<sequence>MKKGILKPIRYISQIFDQKEPELQIGFPTDVKHVAHIGCDGPNVEDPGWMKDYHSAPINSTPGSPEKESSTSDAWGSQGADFLSRGTEESPAGDDSTRPRHSRRPKSDETPAISGSEVADGGTKKSRRGRKKDVAASQDAPAIPKHSHRRRPKDSGGSAVTSSKCKETPSSNPGGAAELEKTAMEPS</sequence>
<feature type="domain" description="CRIB" evidence="2">
    <location>
        <begin position="25"/>
        <end position="38"/>
    </location>
</feature>
<evidence type="ECO:0000256" key="1">
    <source>
        <dbReference type="SAM" id="MobiDB-lite"/>
    </source>
</evidence>
<comment type="caution">
    <text evidence="3">The sequence shown here is derived from an EMBL/GenBank/DDBJ whole genome shotgun (WGS) entry which is preliminary data.</text>
</comment>
<feature type="region of interest" description="Disordered" evidence="1">
    <location>
        <begin position="38"/>
        <end position="187"/>
    </location>
</feature>
<accession>A0A8J5HAE2</accession>
<name>A0A8J5HAE2_ZINOF</name>
<feature type="compositionally biased region" description="Polar residues" evidence="1">
    <location>
        <begin position="158"/>
        <end position="173"/>
    </location>
</feature>
<dbReference type="PANTHER" id="PTHR46325:SF20">
    <property type="entry name" value="CRIB DOMAIN-CONTAINING PROTEIN RIC10"/>
    <property type="match status" value="1"/>
</dbReference>
<reference evidence="3 4" key="1">
    <citation type="submission" date="2020-08" db="EMBL/GenBank/DDBJ databases">
        <title>Plant Genome Project.</title>
        <authorList>
            <person name="Zhang R.-G."/>
        </authorList>
    </citation>
    <scope>NUCLEOTIDE SEQUENCE [LARGE SCALE GENOMIC DNA]</scope>
    <source>
        <tissue evidence="3">Rhizome</tissue>
    </source>
</reference>
<dbReference type="EMBL" id="JACMSC010000006">
    <property type="protein sequence ID" value="KAG6519420.1"/>
    <property type="molecule type" value="Genomic_DNA"/>
</dbReference>
<dbReference type="Pfam" id="PF00786">
    <property type="entry name" value="PBD"/>
    <property type="match status" value="1"/>
</dbReference>
<dbReference type="AlphaFoldDB" id="A0A8J5HAE2"/>
<evidence type="ECO:0000313" key="3">
    <source>
        <dbReference type="EMBL" id="KAG6519420.1"/>
    </source>
</evidence>
<dbReference type="Proteomes" id="UP000734854">
    <property type="component" value="Unassembled WGS sequence"/>
</dbReference>
<dbReference type="OrthoDB" id="4206278at2759"/>
<proteinExistence type="predicted"/>